<dbReference type="GO" id="GO:0071966">
    <property type="term" value="P:fungal-type cell wall polysaccharide metabolic process"/>
    <property type="evidence" value="ECO:0007669"/>
    <property type="project" value="TreeGrafter"/>
</dbReference>
<dbReference type="Gene3D" id="3.20.20.80">
    <property type="entry name" value="Glycosidases"/>
    <property type="match status" value="1"/>
</dbReference>
<proteinExistence type="predicted"/>
<dbReference type="HOGENOM" id="CLU_040908_4_0_1"/>
<dbReference type="AlphaFoldDB" id="M2N9K8"/>
<dbReference type="RefSeq" id="XP_007677007.1">
    <property type="nucleotide sequence ID" value="XM_007678817.1"/>
</dbReference>
<gene>
    <name evidence="2" type="ORF">BAUCODRAFT_71890</name>
</gene>
<dbReference type="GO" id="GO:0016787">
    <property type="term" value="F:hydrolase activity"/>
    <property type="evidence" value="ECO:0007669"/>
    <property type="project" value="UniProtKB-KW"/>
</dbReference>
<dbReference type="eggNOG" id="ENOG502RXK9">
    <property type="taxonomic scope" value="Eukaryota"/>
</dbReference>
<dbReference type="Pfam" id="PF11790">
    <property type="entry name" value="Glyco_hydro_cc"/>
    <property type="match status" value="1"/>
</dbReference>
<sequence>PTAAGGKRGLAYNTASLTAPFMTSSQMGFAYNWVSNPDGFTWNAQSAIKYIPLLHSSDSMWTSTWNADAASAIKSGSEYLFSFNEPDLSTQANMSPQQAVTAWKTYMEPFAGQAKLCAPAVTNGGGAMGLTWLANFLSLCSGCTIDCVNIHWYDSYSNTAYFKSHVDNATTIGGNRPVFVSEFGTTDGTADQISGFLETVMPYMDSNDNVAGYAYFMVSNGLLVSGTSPSSYGSTYATYTG</sequence>
<name>M2N9K8_BAUPA</name>
<dbReference type="GeneID" id="19116698"/>
<protein>
    <submittedName>
        <fullName evidence="2">Glycoside hydrolase family 128 protein</fullName>
    </submittedName>
</protein>
<dbReference type="EMBL" id="KB445556">
    <property type="protein sequence ID" value="EMC95804.1"/>
    <property type="molecule type" value="Genomic_DNA"/>
</dbReference>
<dbReference type="InterPro" id="IPR017853">
    <property type="entry name" value="GH"/>
</dbReference>
<evidence type="ECO:0000313" key="3">
    <source>
        <dbReference type="Proteomes" id="UP000011761"/>
    </source>
</evidence>
<keyword evidence="2" id="KW-0378">Hydrolase</keyword>
<dbReference type="InterPro" id="IPR053183">
    <property type="entry name" value="ASL1"/>
</dbReference>
<organism evidence="2 3">
    <name type="scientific">Baudoinia panamericana (strain UAMH 10762)</name>
    <name type="common">Angels' share fungus</name>
    <name type="synonym">Baudoinia compniacensis (strain UAMH 10762)</name>
    <dbReference type="NCBI Taxonomy" id="717646"/>
    <lineage>
        <taxon>Eukaryota</taxon>
        <taxon>Fungi</taxon>
        <taxon>Dikarya</taxon>
        <taxon>Ascomycota</taxon>
        <taxon>Pezizomycotina</taxon>
        <taxon>Dothideomycetes</taxon>
        <taxon>Dothideomycetidae</taxon>
        <taxon>Mycosphaerellales</taxon>
        <taxon>Teratosphaeriaceae</taxon>
        <taxon>Baudoinia</taxon>
    </lineage>
</organism>
<reference evidence="2 3" key="1">
    <citation type="journal article" date="2012" name="PLoS Pathog.">
        <title>Diverse lifestyles and strategies of plant pathogenesis encoded in the genomes of eighteen Dothideomycetes fungi.</title>
        <authorList>
            <person name="Ohm R.A."/>
            <person name="Feau N."/>
            <person name="Henrissat B."/>
            <person name="Schoch C.L."/>
            <person name="Horwitz B.A."/>
            <person name="Barry K.W."/>
            <person name="Condon B.J."/>
            <person name="Copeland A.C."/>
            <person name="Dhillon B."/>
            <person name="Glaser F."/>
            <person name="Hesse C.N."/>
            <person name="Kosti I."/>
            <person name="LaButti K."/>
            <person name="Lindquist E.A."/>
            <person name="Lucas S."/>
            <person name="Salamov A.A."/>
            <person name="Bradshaw R.E."/>
            <person name="Ciuffetti L."/>
            <person name="Hamelin R.C."/>
            <person name="Kema G.H.J."/>
            <person name="Lawrence C."/>
            <person name="Scott J.A."/>
            <person name="Spatafora J.W."/>
            <person name="Turgeon B.G."/>
            <person name="de Wit P.J.G.M."/>
            <person name="Zhong S."/>
            <person name="Goodwin S.B."/>
            <person name="Grigoriev I.V."/>
        </authorList>
    </citation>
    <scope>NUCLEOTIDE SEQUENCE [LARGE SCALE GENOMIC DNA]</scope>
    <source>
        <strain evidence="2 3">UAMH 10762</strain>
    </source>
</reference>
<dbReference type="OMA" id="SYFMVAQ"/>
<dbReference type="SUPFAM" id="SSF51445">
    <property type="entry name" value="(Trans)glycosidases"/>
    <property type="match status" value="1"/>
</dbReference>
<dbReference type="KEGG" id="bcom:BAUCODRAFT_71890"/>
<keyword evidence="3" id="KW-1185">Reference proteome</keyword>
<dbReference type="InterPro" id="IPR024655">
    <property type="entry name" value="Asl1_glyco_hydro_catalytic"/>
</dbReference>
<dbReference type="PANTHER" id="PTHR34154">
    <property type="entry name" value="ALKALI-SENSITIVE LINKAGE PROTEIN 1"/>
    <property type="match status" value="1"/>
</dbReference>
<dbReference type="Proteomes" id="UP000011761">
    <property type="component" value="Unassembled WGS sequence"/>
</dbReference>
<evidence type="ECO:0000259" key="1">
    <source>
        <dbReference type="Pfam" id="PF11790"/>
    </source>
</evidence>
<feature type="non-terminal residue" evidence="2">
    <location>
        <position position="1"/>
    </location>
</feature>
<accession>M2N9K8</accession>
<feature type="domain" description="Asl1-like glycosyl hydrolase catalytic" evidence="1">
    <location>
        <begin position="9"/>
        <end position="236"/>
    </location>
</feature>
<dbReference type="GO" id="GO:0009277">
    <property type="term" value="C:fungal-type cell wall"/>
    <property type="evidence" value="ECO:0007669"/>
    <property type="project" value="TreeGrafter"/>
</dbReference>
<evidence type="ECO:0000313" key="2">
    <source>
        <dbReference type="EMBL" id="EMC95804.1"/>
    </source>
</evidence>
<dbReference type="OrthoDB" id="43654at2759"/>
<dbReference type="PANTHER" id="PTHR34154:SF10">
    <property type="entry name" value="ASL1-LIKE GLYCOSYL HYDROLASE CATALYTIC DOMAIN-CONTAINING PROTEIN"/>
    <property type="match status" value="1"/>
</dbReference>